<name>A0A8A4ZGU0_9MICO</name>
<dbReference type="Proteomes" id="UP000663937">
    <property type="component" value="Chromosome"/>
</dbReference>
<accession>A0A8A4ZGU0</accession>
<evidence type="ECO:0000313" key="1">
    <source>
        <dbReference type="EMBL" id="QTE30173.1"/>
    </source>
</evidence>
<sequence length="231" mass="24774">MLDDIWMHVDVQGELLESARDCEADVFLRTFGNSRAQLDDEYGAYEDSTVFLALADAGGDVVATVRLLMPGGHAGLKTLVDVGNPPWSADGTRSAAAVGLDPLWTCEVATLGVRRSSSANGTRLSLALYHGLFAIARVNRMASFVAILDERVRRLLGSAGILTRSLPGTRTAPYLGSPASTPVYAHITPLLENQRRQFPEAHRLVTLGIGLDGVAIPPSESFLLRPRVPLA</sequence>
<dbReference type="InterPro" id="IPR016181">
    <property type="entry name" value="Acyl_CoA_acyltransferase"/>
</dbReference>
<evidence type="ECO:0000313" key="2">
    <source>
        <dbReference type="Proteomes" id="UP000663937"/>
    </source>
</evidence>
<organism evidence="1 2">
    <name type="scientific">Pengzhenrongella sicca</name>
    <dbReference type="NCBI Taxonomy" id="2819238"/>
    <lineage>
        <taxon>Bacteria</taxon>
        <taxon>Bacillati</taxon>
        <taxon>Actinomycetota</taxon>
        <taxon>Actinomycetes</taxon>
        <taxon>Micrococcales</taxon>
        <taxon>Pengzhenrongella</taxon>
    </lineage>
</organism>
<gene>
    <name evidence="1" type="ORF">J4E96_03925</name>
</gene>
<dbReference type="AlphaFoldDB" id="A0A8A4ZGU0"/>
<protein>
    <submittedName>
        <fullName evidence="1">Uncharacterized protein</fullName>
    </submittedName>
</protein>
<dbReference type="KEGG" id="psic:J4E96_03925"/>
<dbReference type="RefSeq" id="WP_227424491.1">
    <property type="nucleotide sequence ID" value="NZ_CP071868.1"/>
</dbReference>
<proteinExistence type="predicted"/>
<reference evidence="1" key="1">
    <citation type="submission" date="2021-03" db="EMBL/GenBank/DDBJ databases">
        <title>Pengzhenrongella sicca gen. nov., sp. nov., a new member of suborder Micrococcineae isolated from High-Arctic tundra soil.</title>
        <authorList>
            <person name="Peng F."/>
        </authorList>
    </citation>
    <scope>NUCLEOTIDE SEQUENCE</scope>
    <source>
        <strain evidence="1">LRZ-2</strain>
    </source>
</reference>
<dbReference type="EMBL" id="CP071868">
    <property type="protein sequence ID" value="QTE30173.1"/>
    <property type="molecule type" value="Genomic_DNA"/>
</dbReference>
<keyword evidence="2" id="KW-1185">Reference proteome</keyword>
<dbReference type="Gene3D" id="3.40.630.30">
    <property type="match status" value="1"/>
</dbReference>
<dbReference type="SUPFAM" id="SSF55729">
    <property type="entry name" value="Acyl-CoA N-acyltransferases (Nat)"/>
    <property type="match status" value="1"/>
</dbReference>